<name>I7JUT1_9LACO</name>
<evidence type="ECO:0008006" key="4">
    <source>
        <dbReference type="Google" id="ProtNLM"/>
    </source>
</evidence>
<dbReference type="GeneID" id="82846911"/>
<gene>
    <name evidence="2" type="ORF">BN55_09730</name>
</gene>
<keyword evidence="1" id="KW-0472">Membrane</keyword>
<sequence>MQLSSSQTQLVHFIGDWLFYVFIFFFALSLLAYTISNYFAKDHNVREIRIINAVIAFLDFLISIIMAVITFSHWHLLFTYWNNNFWGFLPFALYVIVLLCSGWLLLVKNSSLHKH</sequence>
<dbReference type="RefSeq" id="WP_008470524.1">
    <property type="nucleotide sequence ID" value="NZ_AYZP01000007.1"/>
</dbReference>
<evidence type="ECO:0000256" key="1">
    <source>
        <dbReference type="SAM" id="Phobius"/>
    </source>
</evidence>
<dbReference type="AlphaFoldDB" id="I7JUT1"/>
<keyword evidence="1" id="KW-1133">Transmembrane helix</keyword>
<organism evidence="2 3">
    <name type="scientific">Lactobacillus hominis DSM 23910 = CRBIP 24.179</name>
    <dbReference type="NCBI Taxonomy" id="1423758"/>
    <lineage>
        <taxon>Bacteria</taxon>
        <taxon>Bacillati</taxon>
        <taxon>Bacillota</taxon>
        <taxon>Bacilli</taxon>
        <taxon>Lactobacillales</taxon>
        <taxon>Lactobacillaceae</taxon>
        <taxon>Lactobacillus</taxon>
    </lineage>
</organism>
<feature type="transmembrane region" description="Helical" evidence="1">
    <location>
        <begin position="51"/>
        <end position="74"/>
    </location>
</feature>
<accession>I7JUT1</accession>
<reference evidence="2 3" key="1">
    <citation type="submission" date="2012-06" db="EMBL/GenBank/DDBJ databases">
        <title>Draft Genome Sequence of Lactobacillus hominis Strain CRBIP 24.179T, isolated from human intestine.</title>
        <authorList>
            <person name="Cousin S."/>
            <person name="Ma L."/>
            <person name="Bizet C."/>
            <person name="Loux V."/>
            <person name="Bouchier C."/>
            <person name="Clermont D."/>
            <person name="Creno S."/>
        </authorList>
    </citation>
    <scope>NUCLEOTIDE SEQUENCE [LARGE SCALE GENOMIC DNA]</scope>
    <source>
        <strain evidence="3">CRBIP 24.179T</strain>
    </source>
</reference>
<dbReference type="EMBL" id="CAKE01000005">
    <property type="protein sequence ID" value="CCI81676.1"/>
    <property type="molecule type" value="Genomic_DNA"/>
</dbReference>
<feature type="transmembrane region" description="Helical" evidence="1">
    <location>
        <begin position="86"/>
        <end position="107"/>
    </location>
</feature>
<keyword evidence="3" id="KW-1185">Reference proteome</keyword>
<keyword evidence="1" id="KW-0812">Transmembrane</keyword>
<protein>
    <recommendedName>
        <fullName evidence="4">Integral membrane protein</fullName>
    </recommendedName>
</protein>
<dbReference type="STRING" id="1423758.FC41_GL001741"/>
<dbReference type="PATRIC" id="fig|1423758.3.peg.1775"/>
<proteinExistence type="predicted"/>
<evidence type="ECO:0000313" key="2">
    <source>
        <dbReference type="EMBL" id="CCI81676.1"/>
    </source>
</evidence>
<feature type="transmembrane region" description="Helical" evidence="1">
    <location>
        <begin position="17"/>
        <end position="39"/>
    </location>
</feature>
<comment type="caution">
    <text evidence="2">The sequence shown here is derived from an EMBL/GenBank/DDBJ whole genome shotgun (WGS) entry which is preliminary data.</text>
</comment>
<dbReference type="Proteomes" id="UP000009320">
    <property type="component" value="Unassembled WGS sequence"/>
</dbReference>
<evidence type="ECO:0000313" key="3">
    <source>
        <dbReference type="Proteomes" id="UP000009320"/>
    </source>
</evidence>